<dbReference type="PIRSF" id="PIRSF005814">
    <property type="entry name" value="MutS_YshD"/>
    <property type="match status" value="1"/>
</dbReference>
<dbReference type="STRING" id="1987383.A5844_001361"/>
<keyword evidence="2" id="KW-0540">Nuclease</keyword>
<dbReference type="PROSITE" id="PS00486">
    <property type="entry name" value="DNA_MISMATCH_REPAIR_2"/>
    <property type="match status" value="1"/>
</dbReference>
<evidence type="ECO:0000256" key="3">
    <source>
        <dbReference type="ARBA" id="ARBA00022840"/>
    </source>
</evidence>
<dbReference type="PANTHER" id="PTHR48466">
    <property type="entry name" value="OS10G0509000 PROTEIN-RELATED"/>
    <property type="match status" value="1"/>
</dbReference>
<dbReference type="Pfam" id="PF00488">
    <property type="entry name" value="MutS_V"/>
    <property type="match status" value="1"/>
</dbReference>
<keyword evidence="2" id="KW-0255">Endonuclease</keyword>
<evidence type="ECO:0000313" key="7">
    <source>
        <dbReference type="Proteomes" id="UP000194933"/>
    </source>
</evidence>
<dbReference type="InterPro" id="IPR045076">
    <property type="entry name" value="MutS"/>
</dbReference>
<keyword evidence="1" id="KW-0547">Nucleotide-binding</keyword>
<dbReference type="EMBL" id="NGMO01000002">
    <property type="protein sequence ID" value="OTP11227.1"/>
    <property type="molecule type" value="Genomic_DNA"/>
</dbReference>
<proteinExistence type="predicted"/>
<dbReference type="Gene3D" id="3.40.50.300">
    <property type="entry name" value="P-loop containing nucleotide triphosphate hydrolases"/>
    <property type="match status" value="1"/>
</dbReference>
<organism evidence="6 7">
    <name type="scientific">Candidatus Enterococcus wittei</name>
    <dbReference type="NCBI Taxonomy" id="1987383"/>
    <lineage>
        <taxon>Bacteria</taxon>
        <taxon>Bacillati</taxon>
        <taxon>Bacillota</taxon>
        <taxon>Bacilli</taxon>
        <taxon>Lactobacillales</taxon>
        <taxon>Enterococcaceae</taxon>
        <taxon>Enterococcus</taxon>
    </lineage>
</organism>
<evidence type="ECO:0000256" key="2">
    <source>
        <dbReference type="ARBA" id="ARBA00022759"/>
    </source>
</evidence>
<dbReference type="GO" id="GO:0045910">
    <property type="term" value="P:negative regulation of DNA recombination"/>
    <property type="evidence" value="ECO:0007669"/>
    <property type="project" value="InterPro"/>
</dbReference>
<dbReference type="GO" id="GO:0005524">
    <property type="term" value="F:ATP binding"/>
    <property type="evidence" value="ECO:0007669"/>
    <property type="project" value="UniProtKB-KW"/>
</dbReference>
<comment type="caution">
    <text evidence="6">The sequence shown here is derived from an EMBL/GenBank/DDBJ whole genome shotgun (WGS) entry which is preliminary data.</text>
</comment>
<dbReference type="NCBIfam" id="TIGR01069">
    <property type="entry name" value="mutS2"/>
    <property type="match status" value="1"/>
</dbReference>
<dbReference type="Proteomes" id="UP000194933">
    <property type="component" value="Unassembled WGS sequence"/>
</dbReference>
<dbReference type="InterPro" id="IPR036187">
    <property type="entry name" value="DNA_mismatch_repair_MutS_sf"/>
</dbReference>
<reference evidence="6 7" key="1">
    <citation type="submission" date="2017-05" db="EMBL/GenBank/DDBJ databases">
        <title>The Genome Sequence of Enterococcus sp. 10A9_DIV0425.</title>
        <authorList>
            <consortium name="The Broad Institute Genomics Platform"/>
            <consortium name="The Broad Institute Genomic Center for Infectious Diseases"/>
            <person name="Earl A."/>
            <person name="Manson A."/>
            <person name="Schwartman J."/>
            <person name="Gilmore M."/>
            <person name="Abouelleil A."/>
            <person name="Cao P."/>
            <person name="Chapman S."/>
            <person name="Cusick C."/>
            <person name="Shea T."/>
            <person name="Young S."/>
            <person name="Neafsey D."/>
            <person name="Nusbaum C."/>
            <person name="Birren B."/>
        </authorList>
    </citation>
    <scope>NUCLEOTIDE SEQUENCE [LARGE SCALE GENOMIC DNA]</scope>
    <source>
        <strain evidence="6 7">10A9_DIV0425</strain>
    </source>
</reference>
<sequence>MNHTIKQLQFEQIRNEVIARAIGNYTKERIADMSIPSNLQTVQARQTETKEARLILESNQHVPFMGLTRIGGLTSQVKKGLVLTPAELIEYADFLRSSRMITRFFEKNQYQTPLLYSYSKNLPDLQYVEELIYQQINNQRVSDDASRNLRKVRKQLQVVEKEIQDRLMKFLRHPSNKEMIQDAMIVQKGEHATIPIKASYKNKVAGTIIEQSNKGTTVFIEPTAVAKANENYQLLKAEEITEEYQVLATLTGALAENEQAIDQIIETVTVLDIIFARGKYSREINGITPQINKSERVTIKQGKHPLLLEKAVPLDFHLGTAYRGLVITGANAGGKTVVLKTVGLLTLMAMFGLQVPAEKGTELAIFDEIFVDIGDQQDIANALSTFSGHMQNIAEILQKVKRNTLVLLDEIGSGTEPTEGAALAIAIMDAMYQKGALIVATTHYGEIKQFAETHEDFVPAAMAFDREALQPKYLLQVGKTGESQALWIAQKMQMSKELILQAQQYLTNKNYPMKKREFKQRIDRTLIEPKEKRIFSKGDRIFSTQHQKEGLVFEDLGEETVVIFIDEQLLPIYRQRVIFKRSAEELYPVGYDLDSLFTDFKTRKWEKDIARGSKKAHKKLLKEARLRQAEREKEQGK</sequence>
<dbReference type="GO" id="GO:0016887">
    <property type="term" value="F:ATP hydrolysis activity"/>
    <property type="evidence" value="ECO:0007669"/>
    <property type="project" value="InterPro"/>
</dbReference>
<keyword evidence="7" id="KW-1185">Reference proteome</keyword>
<dbReference type="SMART" id="SM00534">
    <property type="entry name" value="MUTSac"/>
    <property type="match status" value="1"/>
</dbReference>
<evidence type="ECO:0000259" key="5">
    <source>
        <dbReference type="PROSITE" id="PS00486"/>
    </source>
</evidence>
<dbReference type="InterPro" id="IPR000432">
    <property type="entry name" value="DNA_mismatch_repair_MutS_C"/>
</dbReference>
<feature type="domain" description="DNA mismatch repair proteins mutS family" evidence="5">
    <location>
        <begin position="404"/>
        <end position="420"/>
    </location>
</feature>
<dbReference type="GO" id="GO:0006298">
    <property type="term" value="P:mismatch repair"/>
    <property type="evidence" value="ECO:0007669"/>
    <property type="project" value="InterPro"/>
</dbReference>
<keyword evidence="2" id="KW-0378">Hydrolase</keyword>
<dbReference type="GO" id="GO:0004519">
    <property type="term" value="F:endonuclease activity"/>
    <property type="evidence" value="ECO:0007669"/>
    <property type="project" value="UniProtKB-KW"/>
</dbReference>
<accession>A0A242K0N9</accession>
<dbReference type="AlphaFoldDB" id="A0A242K0N9"/>
<dbReference type="SUPFAM" id="SSF52540">
    <property type="entry name" value="P-loop containing nucleoside triphosphate hydrolases"/>
    <property type="match status" value="1"/>
</dbReference>
<name>A0A242K0N9_9ENTE</name>
<gene>
    <name evidence="6" type="ORF">A5844_001361</name>
</gene>
<evidence type="ECO:0000256" key="1">
    <source>
        <dbReference type="ARBA" id="ARBA00022741"/>
    </source>
</evidence>
<keyword evidence="4" id="KW-0238">DNA-binding</keyword>
<dbReference type="GO" id="GO:0030983">
    <property type="term" value="F:mismatched DNA binding"/>
    <property type="evidence" value="ECO:0007669"/>
    <property type="project" value="InterPro"/>
</dbReference>
<protein>
    <submittedName>
        <fullName evidence="6">DNA mismatch repair protein MutS2</fullName>
    </submittedName>
</protein>
<dbReference type="InterPro" id="IPR007696">
    <property type="entry name" value="DNA_mismatch_repair_MutS_core"/>
</dbReference>
<dbReference type="InterPro" id="IPR027417">
    <property type="entry name" value="P-loop_NTPase"/>
</dbReference>
<dbReference type="SUPFAM" id="SSF48334">
    <property type="entry name" value="DNA repair protein MutS, domain III"/>
    <property type="match status" value="1"/>
</dbReference>
<keyword evidence="3" id="KW-0067">ATP-binding</keyword>
<evidence type="ECO:0000256" key="4">
    <source>
        <dbReference type="ARBA" id="ARBA00023125"/>
    </source>
</evidence>
<dbReference type="GO" id="GO:0140664">
    <property type="term" value="F:ATP-dependent DNA damage sensor activity"/>
    <property type="evidence" value="ECO:0007669"/>
    <property type="project" value="InterPro"/>
</dbReference>
<dbReference type="PANTHER" id="PTHR48466:SF2">
    <property type="entry name" value="OS10G0509000 PROTEIN"/>
    <property type="match status" value="1"/>
</dbReference>
<evidence type="ECO:0000313" key="6">
    <source>
        <dbReference type="EMBL" id="OTP11227.1"/>
    </source>
</evidence>
<dbReference type="RefSeq" id="WP_086284462.1">
    <property type="nucleotide sequence ID" value="NZ_NGMO01000002.1"/>
</dbReference>
<dbReference type="InterPro" id="IPR005747">
    <property type="entry name" value="MutS2"/>
</dbReference>
<dbReference type="SMART" id="SM00533">
    <property type="entry name" value="MUTSd"/>
    <property type="match status" value="1"/>
</dbReference>